<dbReference type="InterPro" id="IPR029069">
    <property type="entry name" value="HotDog_dom_sf"/>
</dbReference>
<protein>
    <submittedName>
        <fullName evidence="1">Unannotated protein</fullName>
    </submittedName>
</protein>
<dbReference type="InterPro" id="IPR051490">
    <property type="entry name" value="THEM6_lcsJ_thioesterase"/>
</dbReference>
<organism evidence="1">
    <name type="scientific">freshwater metagenome</name>
    <dbReference type="NCBI Taxonomy" id="449393"/>
    <lineage>
        <taxon>unclassified sequences</taxon>
        <taxon>metagenomes</taxon>
        <taxon>ecological metagenomes</taxon>
    </lineage>
</organism>
<dbReference type="SUPFAM" id="SSF54637">
    <property type="entry name" value="Thioesterase/thiol ester dehydrase-isomerase"/>
    <property type="match status" value="1"/>
</dbReference>
<accession>A0A6J7KHZ8</accession>
<name>A0A6J7KHZ8_9ZZZZ</name>
<dbReference type="Gene3D" id="3.10.129.10">
    <property type="entry name" value="Hotdog Thioesterase"/>
    <property type="match status" value="1"/>
</dbReference>
<dbReference type="CDD" id="cd00586">
    <property type="entry name" value="4HBT"/>
    <property type="match status" value="1"/>
</dbReference>
<dbReference type="AlphaFoldDB" id="A0A6J7KHZ8"/>
<reference evidence="1" key="1">
    <citation type="submission" date="2020-05" db="EMBL/GenBank/DDBJ databases">
        <authorList>
            <person name="Chiriac C."/>
            <person name="Salcher M."/>
            <person name="Ghai R."/>
            <person name="Kavagutti S V."/>
        </authorList>
    </citation>
    <scope>NUCLEOTIDE SEQUENCE</scope>
</reference>
<dbReference type="Pfam" id="PF13279">
    <property type="entry name" value="4HBT_2"/>
    <property type="match status" value="1"/>
</dbReference>
<evidence type="ECO:0000313" key="1">
    <source>
        <dbReference type="EMBL" id="CAB4954109.1"/>
    </source>
</evidence>
<sequence>MKLWLRLIWAHASWRFKPPVKNWDVSVRVFRIWPTDIDIFRHMNNGVFLTLMDVARFDMFKRSNGWQLMKKANIHPVVVAENITFRKSLTLGQKFSIETKVIGWSDIAFFIEQRFVVKGEIHARAIVKLRFLKNPKGIPSIDEMFQVLGSWEAPVPKLPKWVTDWDTASALPKGREAAPSEWL</sequence>
<dbReference type="PANTHER" id="PTHR12475:SF4">
    <property type="entry name" value="PROTEIN THEM6"/>
    <property type="match status" value="1"/>
</dbReference>
<dbReference type="EMBL" id="CAFBNO010000020">
    <property type="protein sequence ID" value="CAB4954109.1"/>
    <property type="molecule type" value="Genomic_DNA"/>
</dbReference>
<proteinExistence type="predicted"/>
<gene>
    <name evidence="1" type="ORF">UFOPK3837_00627</name>
</gene>
<dbReference type="PANTHER" id="PTHR12475">
    <property type="match status" value="1"/>
</dbReference>